<dbReference type="KEGG" id="api:100571262"/>
<dbReference type="EnsemblMetazoa" id="XM_003242265.4">
    <property type="protein sequence ID" value="XP_003242313.1"/>
    <property type="gene ID" value="LOC100571262"/>
</dbReference>
<dbReference type="OrthoDB" id="6631042at2759"/>
<organism evidence="1 2">
    <name type="scientific">Acyrthosiphon pisum</name>
    <name type="common">Pea aphid</name>
    <dbReference type="NCBI Taxonomy" id="7029"/>
    <lineage>
        <taxon>Eukaryota</taxon>
        <taxon>Metazoa</taxon>
        <taxon>Ecdysozoa</taxon>
        <taxon>Arthropoda</taxon>
        <taxon>Hexapoda</taxon>
        <taxon>Insecta</taxon>
        <taxon>Pterygota</taxon>
        <taxon>Neoptera</taxon>
        <taxon>Paraneoptera</taxon>
        <taxon>Hemiptera</taxon>
        <taxon>Sternorrhyncha</taxon>
        <taxon>Aphidomorpha</taxon>
        <taxon>Aphidoidea</taxon>
        <taxon>Aphididae</taxon>
        <taxon>Macrosiphini</taxon>
        <taxon>Acyrthosiphon</taxon>
    </lineage>
</organism>
<evidence type="ECO:0000313" key="1">
    <source>
        <dbReference type="EnsemblMetazoa" id="XP_003242313.1"/>
    </source>
</evidence>
<name>A0A8R2A8M2_ACYPI</name>
<dbReference type="Proteomes" id="UP000007819">
    <property type="component" value="Chromosome X"/>
</dbReference>
<dbReference type="RefSeq" id="XP_003242313.1">
    <property type="nucleotide sequence ID" value="XM_003242265.3"/>
</dbReference>
<sequence>MAFSILESDRIDRYEFEIFIGEVNFTGFNEESENCDANNKNVLEESGSKKEEVLSKKYTIKAVLDNIFQLNISNYDKIEEDPEDQCLTYYDDFESNESLTDIVKQLTERYSVNEKPSCNAHNICFDITYKDSDKAANSMKSTMNRGVICIFACVPRILITILQKNPLELIICEDLQDSQIQLGTVSVMLSSSLGFTSAICCHFYEKGYDAYAHTVENEYAVKNKDGSQTIGDMFVRLKLTCHGPETMQVNQIVLESNQPELQPIFADSDSFGFHLKKPIKSPPTMMYDNISKCVGKIQVFNPEIRELLDCQRNQEVKENKPCVCPYKGLIGNVQNILFDGTKRFDVSMCKSNLEVNQACSSVKTCGSVNSAKVENCNDCNTEKKSV</sequence>
<protein>
    <submittedName>
        <fullName evidence="1">Uncharacterized protein</fullName>
    </submittedName>
</protein>
<keyword evidence="2" id="KW-1185">Reference proteome</keyword>
<evidence type="ECO:0000313" key="2">
    <source>
        <dbReference type="Proteomes" id="UP000007819"/>
    </source>
</evidence>
<dbReference type="AlphaFoldDB" id="A0A8R2A8M2"/>
<dbReference type="Pfam" id="PF14924">
    <property type="entry name" value="MAP10_N"/>
    <property type="match status" value="1"/>
</dbReference>
<accession>A0A8R2A8M2</accession>
<reference evidence="1" key="2">
    <citation type="submission" date="2022-06" db="UniProtKB">
        <authorList>
            <consortium name="EnsemblMetazoa"/>
        </authorList>
    </citation>
    <scope>IDENTIFICATION</scope>
</reference>
<proteinExistence type="predicted"/>
<dbReference type="GeneID" id="100571262"/>
<reference evidence="2" key="1">
    <citation type="submission" date="2010-06" db="EMBL/GenBank/DDBJ databases">
        <authorList>
            <person name="Jiang H."/>
            <person name="Abraham K."/>
            <person name="Ali S."/>
            <person name="Alsbrooks S.L."/>
            <person name="Anim B.N."/>
            <person name="Anosike U.S."/>
            <person name="Attaway T."/>
            <person name="Bandaranaike D.P."/>
            <person name="Battles P.K."/>
            <person name="Bell S.N."/>
            <person name="Bell A.V."/>
            <person name="Beltran B."/>
            <person name="Bickham C."/>
            <person name="Bustamante Y."/>
            <person name="Caleb T."/>
            <person name="Canada A."/>
            <person name="Cardenas V."/>
            <person name="Carter K."/>
            <person name="Chacko J."/>
            <person name="Chandrabose M.N."/>
            <person name="Chavez D."/>
            <person name="Chavez A."/>
            <person name="Chen L."/>
            <person name="Chu H.-S."/>
            <person name="Claassen K.J."/>
            <person name="Cockrell R."/>
            <person name="Collins M."/>
            <person name="Cooper J.A."/>
            <person name="Cree A."/>
            <person name="Curry S.M."/>
            <person name="Da Y."/>
            <person name="Dao M.D."/>
            <person name="Das B."/>
            <person name="Davila M.-L."/>
            <person name="Davy-Carroll L."/>
            <person name="Denson S."/>
            <person name="Dinh H."/>
            <person name="Ebong V.E."/>
            <person name="Edwards J.R."/>
            <person name="Egan A."/>
            <person name="El-Daye J."/>
            <person name="Escobedo L."/>
            <person name="Fernandez S."/>
            <person name="Fernando P.R."/>
            <person name="Flagg N."/>
            <person name="Forbes L.D."/>
            <person name="Fowler R.G."/>
            <person name="Fu Q."/>
            <person name="Gabisi R.A."/>
            <person name="Ganer J."/>
            <person name="Garbino Pronczuk A."/>
            <person name="Garcia R.M."/>
            <person name="Garner T."/>
            <person name="Garrett T.E."/>
            <person name="Gonzalez D.A."/>
            <person name="Hamid H."/>
            <person name="Hawkins E.S."/>
            <person name="Hirani K."/>
            <person name="Hogues M.E."/>
            <person name="Hollins B."/>
            <person name="Hsiao C.-H."/>
            <person name="Jabil R."/>
            <person name="James M.L."/>
            <person name="Jhangiani S.N."/>
            <person name="Johnson B."/>
            <person name="Johnson Q."/>
            <person name="Joshi V."/>
            <person name="Kalu J.B."/>
            <person name="Kam C."/>
            <person name="Kashfia A."/>
            <person name="Keebler J."/>
            <person name="Kisamo H."/>
            <person name="Kovar C.L."/>
            <person name="Lago L.A."/>
            <person name="Lai C.-Y."/>
            <person name="Laidlaw J."/>
            <person name="Lara F."/>
            <person name="Le T.-K."/>
            <person name="Lee S.L."/>
            <person name="Legall F.H."/>
            <person name="Lemon S.J."/>
            <person name="Lewis L.R."/>
            <person name="Li B."/>
            <person name="Liu Y."/>
            <person name="Liu Y.-S."/>
            <person name="Lopez J."/>
            <person name="Lozado R.J."/>
            <person name="Lu J."/>
            <person name="Madu R.C."/>
            <person name="Maheshwari M."/>
            <person name="Maheshwari R."/>
            <person name="Malloy K."/>
            <person name="Martinez E."/>
            <person name="Mathew T."/>
            <person name="Mercado I.C."/>
            <person name="Mercado C."/>
            <person name="Meyer B."/>
            <person name="Montgomery K."/>
            <person name="Morgan M.B."/>
            <person name="Munidasa M."/>
            <person name="Nazareth L.V."/>
            <person name="Nelson J."/>
            <person name="Ng B.M."/>
            <person name="Nguyen N.B."/>
            <person name="Nguyen P.Q."/>
            <person name="Nguyen T."/>
            <person name="Obregon M."/>
            <person name="Okwuonu G.O."/>
            <person name="Onwere C.G."/>
            <person name="Orozco G."/>
            <person name="Parra A."/>
            <person name="Patel S."/>
            <person name="Patil S."/>
            <person name="Perez A."/>
            <person name="Perez Y."/>
            <person name="Pham C."/>
            <person name="Primus E.L."/>
            <person name="Pu L.-L."/>
            <person name="Puazo M."/>
            <person name="Qin X."/>
            <person name="Quiroz J.B."/>
            <person name="Reese J."/>
            <person name="Richards S."/>
            <person name="Rives C.M."/>
            <person name="Robberts R."/>
            <person name="Ruiz S.J."/>
            <person name="Ruiz M.J."/>
            <person name="Santibanez J."/>
            <person name="Schneider B.W."/>
            <person name="Sisson I."/>
            <person name="Smith M."/>
            <person name="Sodergren E."/>
            <person name="Song X.-Z."/>
            <person name="Song B.B."/>
            <person name="Summersgill H."/>
            <person name="Thelus R."/>
            <person name="Thornton R.D."/>
            <person name="Trejos Z.Y."/>
            <person name="Usmani K."/>
            <person name="Vattathil S."/>
            <person name="Villasana D."/>
            <person name="Walker D.L."/>
            <person name="Wang S."/>
            <person name="Wang K."/>
            <person name="White C.S."/>
            <person name="Williams A.C."/>
            <person name="Williamson J."/>
            <person name="Wilson K."/>
            <person name="Woghiren I.O."/>
            <person name="Woodworth J.R."/>
            <person name="Worley K.C."/>
            <person name="Wright R.A."/>
            <person name="Wu W."/>
            <person name="Young L."/>
            <person name="Zhang L."/>
            <person name="Zhang J."/>
            <person name="Zhu Y."/>
            <person name="Muzny D.M."/>
            <person name="Weinstock G."/>
            <person name="Gibbs R.A."/>
        </authorList>
    </citation>
    <scope>NUCLEOTIDE SEQUENCE [LARGE SCALE GENOMIC DNA]</scope>
    <source>
        <strain evidence="2">LSR1</strain>
    </source>
</reference>